<protein>
    <recommendedName>
        <fullName evidence="3">SAM-dependent methyltransferase</fullName>
    </recommendedName>
</protein>
<dbReference type="EMBL" id="BAABHK010000013">
    <property type="protein sequence ID" value="GAA4634100.1"/>
    <property type="molecule type" value="Genomic_DNA"/>
</dbReference>
<dbReference type="RefSeq" id="WP_345437086.1">
    <property type="nucleotide sequence ID" value="NZ_BAABHK010000013.1"/>
</dbReference>
<dbReference type="SUPFAM" id="SSF53335">
    <property type="entry name" value="S-adenosyl-L-methionine-dependent methyltransferases"/>
    <property type="match status" value="1"/>
</dbReference>
<proteinExistence type="predicted"/>
<keyword evidence="2" id="KW-1185">Reference proteome</keyword>
<sequence length="205" mass="22345">MPQASAHALSEATCHLRRLVDFAEPRPDDTCLDLDCGTSDVLSPWVRHVTSTDAASVPDGPFTLITARLTPTPDTDPVALVRRLLGVCAGRLVIADLVRTRAGDSGRIERLRDPARTTTRTFGDLMDLVHEAGGETRRLEVFTIERPVEPWLADVGDGDRIRQELTAELDGGPKTGARPRLIGRELWFTQSWAYVAAAPAGAGRR</sequence>
<accession>A0ABP8UN95</accession>
<dbReference type="Proteomes" id="UP001501442">
    <property type="component" value="Unassembled WGS sequence"/>
</dbReference>
<organism evidence="1 2">
    <name type="scientific">Actinoallomurus vinaceus</name>
    <dbReference type="NCBI Taxonomy" id="1080074"/>
    <lineage>
        <taxon>Bacteria</taxon>
        <taxon>Bacillati</taxon>
        <taxon>Actinomycetota</taxon>
        <taxon>Actinomycetes</taxon>
        <taxon>Streptosporangiales</taxon>
        <taxon>Thermomonosporaceae</taxon>
        <taxon>Actinoallomurus</taxon>
    </lineage>
</organism>
<reference evidence="2" key="1">
    <citation type="journal article" date="2019" name="Int. J. Syst. Evol. Microbiol.">
        <title>The Global Catalogue of Microorganisms (GCM) 10K type strain sequencing project: providing services to taxonomists for standard genome sequencing and annotation.</title>
        <authorList>
            <consortium name="The Broad Institute Genomics Platform"/>
            <consortium name="The Broad Institute Genome Sequencing Center for Infectious Disease"/>
            <person name="Wu L."/>
            <person name="Ma J."/>
        </authorList>
    </citation>
    <scope>NUCLEOTIDE SEQUENCE [LARGE SCALE GENOMIC DNA]</scope>
    <source>
        <strain evidence="2">JCM 17939</strain>
    </source>
</reference>
<dbReference type="InterPro" id="IPR029063">
    <property type="entry name" value="SAM-dependent_MTases_sf"/>
</dbReference>
<comment type="caution">
    <text evidence="1">The sequence shown here is derived from an EMBL/GenBank/DDBJ whole genome shotgun (WGS) entry which is preliminary data.</text>
</comment>
<evidence type="ECO:0000313" key="1">
    <source>
        <dbReference type="EMBL" id="GAA4634100.1"/>
    </source>
</evidence>
<gene>
    <name evidence="1" type="ORF">GCM10023196_074290</name>
</gene>
<evidence type="ECO:0000313" key="2">
    <source>
        <dbReference type="Proteomes" id="UP001501442"/>
    </source>
</evidence>
<evidence type="ECO:0008006" key="3">
    <source>
        <dbReference type="Google" id="ProtNLM"/>
    </source>
</evidence>
<name>A0ABP8UN95_9ACTN</name>
<dbReference type="Gene3D" id="3.40.50.150">
    <property type="entry name" value="Vaccinia Virus protein VP39"/>
    <property type="match status" value="1"/>
</dbReference>